<gene>
    <name evidence="1" type="ORF">HT585_02195</name>
</gene>
<dbReference type="InterPro" id="IPR046905">
    <property type="entry name" value="ABC-3C_MC1"/>
</dbReference>
<proteinExistence type="predicted"/>
<reference evidence="1 2" key="1">
    <citation type="submission" date="2020-06" db="EMBL/GenBank/DDBJ databases">
        <authorList>
            <person name="Grouzdev D.S."/>
        </authorList>
    </citation>
    <scope>NUCLEOTIDE SEQUENCE [LARGE SCALE GENOMIC DNA]</scope>
    <source>
        <strain evidence="1 2">HO-A22</strain>
    </source>
</reference>
<dbReference type="EMBL" id="JABWDU010000001">
    <property type="protein sequence ID" value="NVD37652.1"/>
    <property type="molecule type" value="Genomic_DNA"/>
</dbReference>
<accession>A0A7Y6UL26</accession>
<evidence type="ECO:0000313" key="1">
    <source>
        <dbReference type="EMBL" id="NVD37652.1"/>
    </source>
</evidence>
<dbReference type="RefSeq" id="WP_176351425.1">
    <property type="nucleotide sequence ID" value="NZ_JABWDU010000001.1"/>
</dbReference>
<sequence length="213" mass="23258">MAQLAEVLTLLVSAAARMGAKAGPLSEEFLGARFNSEVLSEAVGRASVSRKENDLPTTITGVRIDDVPLLIGELSGPATRPAIEAQLRRYRNQATIARSWLGSEAPNLQLFLVAPTGSVHDGRWKQLAAEIEADDRTCRKLVWLFDHEPSEDDAEAFLSRTFVARPWPGAQQLVQLDAVATYALPNGWEEAADNPQLDFDGLVAQLIELERLA</sequence>
<keyword evidence="2" id="KW-1185">Reference proteome</keyword>
<organism evidence="1 2">
    <name type="scientific">Ensifer oleiphilus</name>
    <dbReference type="NCBI Taxonomy" id="2742698"/>
    <lineage>
        <taxon>Bacteria</taxon>
        <taxon>Pseudomonadati</taxon>
        <taxon>Pseudomonadota</taxon>
        <taxon>Alphaproteobacteria</taxon>
        <taxon>Hyphomicrobiales</taxon>
        <taxon>Rhizobiaceae</taxon>
        <taxon>Sinorhizobium/Ensifer group</taxon>
        <taxon>Ensifer</taxon>
    </lineage>
</organism>
<protein>
    <submittedName>
        <fullName evidence="1">Uncharacterized protein</fullName>
    </submittedName>
</protein>
<name>A0A7Y6UL26_9HYPH</name>
<dbReference type="Pfam" id="PF20289">
    <property type="entry name" value="MComp1"/>
    <property type="match status" value="1"/>
</dbReference>
<evidence type="ECO:0000313" key="2">
    <source>
        <dbReference type="Proteomes" id="UP000520198"/>
    </source>
</evidence>
<comment type="caution">
    <text evidence="1">The sequence shown here is derived from an EMBL/GenBank/DDBJ whole genome shotgun (WGS) entry which is preliminary data.</text>
</comment>
<dbReference type="AlphaFoldDB" id="A0A7Y6UL26"/>
<dbReference type="Proteomes" id="UP000520198">
    <property type="component" value="Unassembled WGS sequence"/>
</dbReference>